<dbReference type="EMBL" id="BBJS01000062">
    <property type="protein sequence ID" value="GAN15677.1"/>
    <property type="molecule type" value="Genomic_DNA"/>
</dbReference>
<reference evidence="1 2" key="1">
    <citation type="submission" date="2014-08" db="EMBL/GenBank/DDBJ databases">
        <title>Whole genome shotgun sequence of Sphingomonas paucimobilis NBRC 13935.</title>
        <authorList>
            <person name="Hosoyama A."/>
            <person name="Hashimoto M."/>
            <person name="Hosoyama Y."/>
            <person name="Noguchi M."/>
            <person name="Uohara A."/>
            <person name="Ohji S."/>
            <person name="Katano-Makiyama Y."/>
            <person name="Ichikawa N."/>
            <person name="Kimura A."/>
            <person name="Yamazoe A."/>
            <person name="Fujita N."/>
        </authorList>
    </citation>
    <scope>NUCLEOTIDE SEQUENCE [LARGE SCALE GENOMIC DNA]</scope>
    <source>
        <strain evidence="1 2">NBRC 13935</strain>
    </source>
</reference>
<accession>A0A0C9NHI9</accession>
<dbReference type="SUPFAM" id="SSF51126">
    <property type="entry name" value="Pectin lyase-like"/>
    <property type="match status" value="1"/>
</dbReference>
<comment type="caution">
    <text evidence="1">The sequence shown here is derived from an EMBL/GenBank/DDBJ whole genome shotgun (WGS) entry which is preliminary data.</text>
</comment>
<protein>
    <submittedName>
        <fullName evidence="1">DNA, contig: SP662</fullName>
    </submittedName>
</protein>
<dbReference type="InterPro" id="IPR012334">
    <property type="entry name" value="Pectin_lyas_fold"/>
</dbReference>
<dbReference type="Proteomes" id="UP000032025">
    <property type="component" value="Unassembled WGS sequence"/>
</dbReference>
<proteinExistence type="predicted"/>
<gene>
    <name evidence="1" type="ORF">SP6_62_00550</name>
</gene>
<name>A0A0C9NHI9_SPHPI</name>
<dbReference type="AlphaFoldDB" id="A0A0C9NHI9"/>
<dbReference type="InterPro" id="IPR011050">
    <property type="entry name" value="Pectin_lyase_fold/virulence"/>
</dbReference>
<dbReference type="Gene3D" id="2.160.20.10">
    <property type="entry name" value="Single-stranded right-handed beta-helix, Pectin lyase-like"/>
    <property type="match status" value="1"/>
</dbReference>
<keyword evidence="2" id="KW-1185">Reference proteome</keyword>
<evidence type="ECO:0000313" key="1">
    <source>
        <dbReference type="EMBL" id="GAN15677.1"/>
    </source>
</evidence>
<sequence length="473" mass="50011">MTTPSDGHPSPDRDLTDQAGAVTGATRTLASFGIVSDRTRDQTGAINAAVERAKAQGIGTILGEAQAVYAHKGPLRLDGIAFDGRGCTLRATSPDQGTVFLSGKGTALRNVRLTGTSTKRGTQLTHCGLVVTASGFSISDVRIDADGAAKGFAGSGAMFFGAHDGSVARLRVEDTRADGIHVTHGSEDLSFMNCSVFASGDDGFAVVSYFGDGRTCRNIATKDLVVADAHARGLSIVGGQAIHHLRPRISRSSAAAIYVCSEDSFDTFGVRDWWIRDFTASQCVTGIGLARDFAQPIILLSGRDRPARLGISSSVQDVSDGEIAGQVIGMGDRAACALDSNSAQLNRIRYALKLNHIRGPHAAGYATLLGGRDCSGFIDIQECDGVPFILSARMTGTHSYERLTATDTRMANPRLTDNIHGDGARHFTWLHIDLVGLTDAPGEALGGDIDLKRTSWGQFHFNGQNLPSPARPR</sequence>
<organism evidence="1 2">
    <name type="scientific">Sphingomonas paucimobilis NBRC 13935</name>
    <dbReference type="NCBI Taxonomy" id="1219050"/>
    <lineage>
        <taxon>Bacteria</taxon>
        <taxon>Pseudomonadati</taxon>
        <taxon>Pseudomonadota</taxon>
        <taxon>Alphaproteobacteria</taxon>
        <taxon>Sphingomonadales</taxon>
        <taxon>Sphingomonadaceae</taxon>
        <taxon>Sphingomonas</taxon>
    </lineage>
</organism>
<evidence type="ECO:0000313" key="2">
    <source>
        <dbReference type="Proteomes" id="UP000032025"/>
    </source>
</evidence>